<keyword evidence="5 6" id="KW-0472">Membrane</keyword>
<dbReference type="PANTHER" id="PTHR47089:SF1">
    <property type="entry name" value="GUANOSINE ABC TRANSPORTER PERMEASE PROTEIN NUPP"/>
    <property type="match status" value="1"/>
</dbReference>
<keyword evidence="3 6" id="KW-0812">Transmembrane</keyword>
<feature type="transmembrane region" description="Helical" evidence="6">
    <location>
        <begin position="20"/>
        <end position="39"/>
    </location>
</feature>
<evidence type="ECO:0000256" key="1">
    <source>
        <dbReference type="ARBA" id="ARBA00004651"/>
    </source>
</evidence>
<dbReference type="PATRIC" id="fig|1675527.3.peg.3814"/>
<dbReference type="InterPro" id="IPR001851">
    <property type="entry name" value="ABC_transp_permease"/>
</dbReference>
<dbReference type="Proteomes" id="UP000037178">
    <property type="component" value="Unassembled WGS sequence"/>
</dbReference>
<feature type="transmembrane region" description="Helical" evidence="6">
    <location>
        <begin position="148"/>
        <end position="166"/>
    </location>
</feature>
<feature type="transmembrane region" description="Helical" evidence="6">
    <location>
        <begin position="325"/>
        <end position="345"/>
    </location>
</feature>
<sequence>MSRLVIESRPERTVWAPIQVSLLAVLLTCLGGSVLFMIYGVPPLKGLDAIFIDPLRTSYGVGEILLKMAPLLLIAQGLAIGFRAQIWNIGAEGQLIVGAIAATALAIQFQGTTSPLLLPAMIIAGMMGGMVWAGIAALLRAQFNANEILVTFMLTSVALQLLYYLVAGPMRDPSGFNFPQSIRFDAAAKFPILIEGTRVNASLFIGLVASLIAVIFVQRSLVSYKMSVGGIAPAAATYAGYSSKKAIWLALLISGGAAGMAGVGEVSGPLGMLQRNISPGYGYAGIIVAVLGGLHPIGIIFASALMALVYVGGDFALLSLGVPNAVTGIFQGMLLTFYLACSFLLTSRIRWIKPDALKQEAPAD</sequence>
<evidence type="ECO:0000313" key="7">
    <source>
        <dbReference type="EMBL" id="KMW58664.1"/>
    </source>
</evidence>
<dbReference type="GO" id="GO:0005886">
    <property type="term" value="C:plasma membrane"/>
    <property type="evidence" value="ECO:0007669"/>
    <property type="project" value="UniProtKB-SubCell"/>
</dbReference>
<dbReference type="AlphaFoldDB" id="A0A0J9EAI2"/>
<dbReference type="OrthoDB" id="9809785at2"/>
<comment type="subcellular location">
    <subcellularLocation>
        <location evidence="1">Cell membrane</location>
        <topology evidence="1">Multi-pass membrane protein</topology>
    </subcellularLocation>
</comment>
<dbReference type="CDD" id="cd06580">
    <property type="entry name" value="TM_PBP1_transp_TpRbsC_like"/>
    <property type="match status" value="1"/>
</dbReference>
<dbReference type="EMBL" id="LFTY01000002">
    <property type="protein sequence ID" value="KMW58664.1"/>
    <property type="molecule type" value="Genomic_DNA"/>
</dbReference>
<accession>A0A0J9EAI2</accession>
<evidence type="ECO:0000256" key="3">
    <source>
        <dbReference type="ARBA" id="ARBA00022692"/>
    </source>
</evidence>
<proteinExistence type="predicted"/>
<evidence type="ECO:0000256" key="5">
    <source>
        <dbReference type="ARBA" id="ARBA00023136"/>
    </source>
</evidence>
<feature type="transmembrane region" description="Helical" evidence="6">
    <location>
        <begin position="199"/>
        <end position="217"/>
    </location>
</feature>
<keyword evidence="2" id="KW-1003">Cell membrane</keyword>
<name>A0A0J9EAI2_9RHOB</name>
<dbReference type="STRING" id="1675527.AIOL_003643"/>
<feature type="transmembrane region" description="Helical" evidence="6">
    <location>
        <begin position="59"/>
        <end position="82"/>
    </location>
</feature>
<comment type="caution">
    <text evidence="7">The sequence shown here is derived from an EMBL/GenBank/DDBJ whole genome shotgun (WGS) entry which is preliminary data.</text>
</comment>
<dbReference type="GO" id="GO:0022857">
    <property type="term" value="F:transmembrane transporter activity"/>
    <property type="evidence" value="ECO:0007669"/>
    <property type="project" value="InterPro"/>
</dbReference>
<organism evidence="7 8">
    <name type="scientific">Candidatus Rhodobacter oscarellae</name>
    <dbReference type="NCBI Taxonomy" id="1675527"/>
    <lineage>
        <taxon>Bacteria</taxon>
        <taxon>Pseudomonadati</taxon>
        <taxon>Pseudomonadota</taxon>
        <taxon>Alphaproteobacteria</taxon>
        <taxon>Rhodobacterales</taxon>
        <taxon>Rhodobacter group</taxon>
        <taxon>Rhodobacter</taxon>
    </lineage>
</organism>
<feature type="transmembrane region" description="Helical" evidence="6">
    <location>
        <begin position="247"/>
        <end position="268"/>
    </location>
</feature>
<protein>
    <submittedName>
        <fullName evidence="7">Nucleoside ABC transporter, permease protein 1</fullName>
    </submittedName>
</protein>
<dbReference type="RefSeq" id="WP_082152661.1">
    <property type="nucleotide sequence ID" value="NZ_LFTY01000002.1"/>
</dbReference>
<evidence type="ECO:0000313" key="8">
    <source>
        <dbReference type="Proteomes" id="UP000037178"/>
    </source>
</evidence>
<evidence type="ECO:0000256" key="6">
    <source>
        <dbReference type="SAM" id="Phobius"/>
    </source>
</evidence>
<keyword evidence="8" id="KW-1185">Reference proteome</keyword>
<keyword evidence="4 6" id="KW-1133">Transmembrane helix</keyword>
<feature type="transmembrane region" description="Helical" evidence="6">
    <location>
        <begin position="280"/>
        <end position="313"/>
    </location>
</feature>
<feature type="transmembrane region" description="Helical" evidence="6">
    <location>
        <begin position="94"/>
        <end position="111"/>
    </location>
</feature>
<dbReference type="PANTHER" id="PTHR47089">
    <property type="entry name" value="ABC TRANSPORTER, PERMEASE PROTEIN"/>
    <property type="match status" value="1"/>
</dbReference>
<reference evidence="7 8" key="1">
    <citation type="submission" date="2015-06" db="EMBL/GenBank/DDBJ databases">
        <title>Draft genome sequence of an Alphaproteobacteria species associated to the Mediterranean sponge Oscarella lobularis.</title>
        <authorList>
            <person name="Jourda C."/>
            <person name="Santini S."/>
            <person name="Claverie J.-M."/>
        </authorList>
    </citation>
    <scope>NUCLEOTIDE SEQUENCE [LARGE SCALE GENOMIC DNA]</scope>
    <source>
        <strain evidence="7">IGS</strain>
    </source>
</reference>
<gene>
    <name evidence="7" type="ORF">AIOL_003643</name>
</gene>
<evidence type="ECO:0000256" key="4">
    <source>
        <dbReference type="ARBA" id="ARBA00022989"/>
    </source>
</evidence>
<dbReference type="Pfam" id="PF02653">
    <property type="entry name" value="BPD_transp_2"/>
    <property type="match status" value="1"/>
</dbReference>
<feature type="transmembrane region" description="Helical" evidence="6">
    <location>
        <begin position="117"/>
        <end position="139"/>
    </location>
</feature>
<evidence type="ECO:0000256" key="2">
    <source>
        <dbReference type="ARBA" id="ARBA00022475"/>
    </source>
</evidence>